<organism evidence="2 3">
    <name type="scientific">Candidatus Protoclostridium stercorigallinarum</name>
    <dbReference type="NCBI Taxonomy" id="2838741"/>
    <lineage>
        <taxon>Bacteria</taxon>
        <taxon>Bacillati</taxon>
        <taxon>Bacillota</taxon>
        <taxon>Clostridia</taxon>
        <taxon>Candidatus Protoclostridium</taxon>
    </lineage>
</organism>
<dbReference type="AlphaFoldDB" id="A0A9D1Q109"/>
<feature type="transmembrane region" description="Helical" evidence="1">
    <location>
        <begin position="7"/>
        <end position="27"/>
    </location>
</feature>
<evidence type="ECO:0000313" key="3">
    <source>
        <dbReference type="Proteomes" id="UP000823990"/>
    </source>
</evidence>
<keyword evidence="1" id="KW-0472">Membrane</keyword>
<protein>
    <submittedName>
        <fullName evidence="2">Conjugal transfer protein TraX</fullName>
    </submittedName>
</protein>
<keyword evidence="1" id="KW-0812">Transmembrane</keyword>
<feature type="transmembrane region" description="Helical" evidence="1">
    <location>
        <begin position="124"/>
        <end position="143"/>
    </location>
</feature>
<feature type="transmembrane region" description="Helical" evidence="1">
    <location>
        <begin position="93"/>
        <end position="112"/>
    </location>
</feature>
<dbReference type="InterPro" id="IPR008875">
    <property type="entry name" value="TraX"/>
</dbReference>
<evidence type="ECO:0000313" key="2">
    <source>
        <dbReference type="EMBL" id="HIW02918.1"/>
    </source>
</evidence>
<name>A0A9D1Q109_9FIRM</name>
<sequence length="249" mass="27016">MAEEKQGYIGALGGNAIKLIACSLMLADHIGMILLPDVVALRMIGRLAMPLFSFMFAEGCFYTRHKLRHFLTLLCMGVCTSAVMSAADGAPCGDILISFVLACPVIYSIDTLKKSVFARDGRNSALLSAALALSLAFAVYVCLFSPVHVDYGLSGVLLPVTVRLLDFRSYGFTGAFSELYCHALAVVCFALGLIAVSFESGGIQFYCLLSLPVLALYSGRRGGLPLKYFFYIFYPAHLALLFLIRIAIF</sequence>
<dbReference type="Pfam" id="PF05857">
    <property type="entry name" value="TraX"/>
    <property type="match status" value="1"/>
</dbReference>
<feature type="transmembrane region" description="Helical" evidence="1">
    <location>
        <begin position="179"/>
        <end position="197"/>
    </location>
</feature>
<evidence type="ECO:0000256" key="1">
    <source>
        <dbReference type="SAM" id="Phobius"/>
    </source>
</evidence>
<feature type="transmembrane region" description="Helical" evidence="1">
    <location>
        <begin position="228"/>
        <end position="248"/>
    </location>
</feature>
<keyword evidence="1" id="KW-1133">Transmembrane helix</keyword>
<reference evidence="2" key="2">
    <citation type="submission" date="2021-04" db="EMBL/GenBank/DDBJ databases">
        <authorList>
            <person name="Gilroy R."/>
        </authorList>
    </citation>
    <scope>NUCLEOTIDE SEQUENCE</scope>
    <source>
        <strain evidence="2">12435</strain>
    </source>
</reference>
<proteinExistence type="predicted"/>
<comment type="caution">
    <text evidence="2">The sequence shown here is derived from an EMBL/GenBank/DDBJ whole genome shotgun (WGS) entry which is preliminary data.</text>
</comment>
<dbReference type="Proteomes" id="UP000823990">
    <property type="component" value="Unassembled WGS sequence"/>
</dbReference>
<feature type="transmembrane region" description="Helical" evidence="1">
    <location>
        <begin position="69"/>
        <end position="87"/>
    </location>
</feature>
<reference evidence="2" key="1">
    <citation type="journal article" date="2021" name="PeerJ">
        <title>Extensive microbial diversity within the chicken gut microbiome revealed by metagenomics and culture.</title>
        <authorList>
            <person name="Gilroy R."/>
            <person name="Ravi A."/>
            <person name="Getino M."/>
            <person name="Pursley I."/>
            <person name="Horton D.L."/>
            <person name="Alikhan N.F."/>
            <person name="Baker D."/>
            <person name="Gharbi K."/>
            <person name="Hall N."/>
            <person name="Watson M."/>
            <person name="Adriaenssens E.M."/>
            <person name="Foster-Nyarko E."/>
            <person name="Jarju S."/>
            <person name="Secka A."/>
            <person name="Antonio M."/>
            <person name="Oren A."/>
            <person name="Chaudhuri R.R."/>
            <person name="La Ragione R."/>
            <person name="Hildebrand F."/>
            <person name="Pallen M.J."/>
        </authorList>
    </citation>
    <scope>NUCLEOTIDE SEQUENCE</scope>
    <source>
        <strain evidence="2">12435</strain>
    </source>
</reference>
<dbReference type="EMBL" id="DXHS01000099">
    <property type="protein sequence ID" value="HIW02918.1"/>
    <property type="molecule type" value="Genomic_DNA"/>
</dbReference>
<feature type="transmembrane region" description="Helical" evidence="1">
    <location>
        <begin position="203"/>
        <end position="219"/>
    </location>
</feature>
<feature type="transmembrane region" description="Helical" evidence="1">
    <location>
        <begin position="39"/>
        <end position="57"/>
    </location>
</feature>
<accession>A0A9D1Q109</accession>
<gene>
    <name evidence="2" type="ORF">H9892_06220</name>
</gene>